<comment type="caution">
    <text evidence="3">The sequence shown here is derived from an EMBL/GenBank/DDBJ whole genome shotgun (WGS) entry which is preliminary data.</text>
</comment>
<reference evidence="3 4" key="1">
    <citation type="journal article" date="2021" name="Commun. Biol.">
        <title>The genome of Shorea leprosula (Dipterocarpaceae) highlights the ecological relevance of drought in aseasonal tropical rainforests.</title>
        <authorList>
            <person name="Ng K.K.S."/>
            <person name="Kobayashi M.J."/>
            <person name="Fawcett J.A."/>
            <person name="Hatakeyama M."/>
            <person name="Paape T."/>
            <person name="Ng C.H."/>
            <person name="Ang C.C."/>
            <person name="Tnah L.H."/>
            <person name="Lee C.T."/>
            <person name="Nishiyama T."/>
            <person name="Sese J."/>
            <person name="O'Brien M.J."/>
            <person name="Copetti D."/>
            <person name="Mohd Noor M.I."/>
            <person name="Ong R.C."/>
            <person name="Putra M."/>
            <person name="Sireger I.Z."/>
            <person name="Indrioko S."/>
            <person name="Kosugi Y."/>
            <person name="Izuno A."/>
            <person name="Isagi Y."/>
            <person name="Lee S.L."/>
            <person name="Shimizu K.K."/>
        </authorList>
    </citation>
    <scope>NUCLEOTIDE SEQUENCE [LARGE SCALE GENOMIC DNA]</scope>
    <source>
        <strain evidence="3">214</strain>
    </source>
</reference>
<dbReference type="EMBL" id="BPVZ01000023">
    <property type="protein sequence ID" value="GKV05332.1"/>
    <property type="molecule type" value="Genomic_DNA"/>
</dbReference>
<gene>
    <name evidence="3" type="ORF">SLEP1_g17356</name>
</gene>
<feature type="compositionally biased region" description="Basic and acidic residues" evidence="2">
    <location>
        <begin position="35"/>
        <end position="51"/>
    </location>
</feature>
<feature type="coiled-coil region" evidence="1">
    <location>
        <begin position="142"/>
        <end position="176"/>
    </location>
</feature>
<organism evidence="3 4">
    <name type="scientific">Rubroshorea leprosula</name>
    <dbReference type="NCBI Taxonomy" id="152421"/>
    <lineage>
        <taxon>Eukaryota</taxon>
        <taxon>Viridiplantae</taxon>
        <taxon>Streptophyta</taxon>
        <taxon>Embryophyta</taxon>
        <taxon>Tracheophyta</taxon>
        <taxon>Spermatophyta</taxon>
        <taxon>Magnoliopsida</taxon>
        <taxon>eudicotyledons</taxon>
        <taxon>Gunneridae</taxon>
        <taxon>Pentapetalae</taxon>
        <taxon>rosids</taxon>
        <taxon>malvids</taxon>
        <taxon>Malvales</taxon>
        <taxon>Dipterocarpaceae</taxon>
        <taxon>Rubroshorea</taxon>
    </lineage>
</organism>
<proteinExistence type="predicted"/>
<sequence length="432" mass="49667">MSGSTEVRTDKGEDHKGQKSLKQRLPQAKSGCFDRSLDWSHMDNNVWKDDELGTYNLPPVNEINPSQDFNLQQENTDLGPLQDLNPQQETTEPELLPPHVETNHGHQLNQAAEPSPEPSRGGRRAKLSELQRKLNKKMSDQKHRQKLKMSNLIKEKENIEKEAREMKSEKEQIKLEYELQKKYIQHLEELTKALKSQKDAWMTDVEVQSDEMIKGNVKYSFFLLISSVSLLSSQEFLECQPCNATVPAAAAEFYRKLDENEGISLDFKDFTDLHEKQGYRAVGRYQIPLSLVPTAEKITEVYGDVCATSTISRNFAENIYTLFCATIKEMDVLPLEEVTEATMLKWRTAIKDALCIKFKVEFAMEHLKKTIVGRYFGMKPYKEAEKIDDEISKAEARLNGLKECKKFRDIAKEFNGKPLNEGLWGYSVFEKV</sequence>
<evidence type="ECO:0000256" key="2">
    <source>
        <dbReference type="SAM" id="MobiDB-lite"/>
    </source>
</evidence>
<feature type="compositionally biased region" description="Basic and acidic residues" evidence="2">
    <location>
        <begin position="7"/>
        <end position="17"/>
    </location>
</feature>
<evidence type="ECO:0000313" key="4">
    <source>
        <dbReference type="Proteomes" id="UP001054252"/>
    </source>
</evidence>
<keyword evidence="4" id="KW-1185">Reference proteome</keyword>
<name>A0AAV5ITZ3_9ROSI</name>
<feature type="region of interest" description="Disordered" evidence="2">
    <location>
        <begin position="1"/>
        <end position="126"/>
    </location>
</feature>
<protein>
    <submittedName>
        <fullName evidence="3">Uncharacterized protein</fullName>
    </submittedName>
</protein>
<feature type="compositionally biased region" description="Polar residues" evidence="2">
    <location>
        <begin position="63"/>
        <end position="76"/>
    </location>
</feature>
<keyword evidence="1" id="KW-0175">Coiled coil</keyword>
<accession>A0AAV5ITZ3</accession>
<dbReference type="PANTHER" id="PTHR35021">
    <property type="match status" value="1"/>
</dbReference>
<dbReference type="Proteomes" id="UP001054252">
    <property type="component" value="Unassembled WGS sequence"/>
</dbReference>
<dbReference type="AlphaFoldDB" id="A0AAV5ITZ3"/>
<evidence type="ECO:0000256" key="1">
    <source>
        <dbReference type="SAM" id="Coils"/>
    </source>
</evidence>
<dbReference type="PANTHER" id="PTHR35021:SF8">
    <property type="entry name" value="FIBER PROTEIN FB17"/>
    <property type="match status" value="1"/>
</dbReference>
<evidence type="ECO:0000313" key="3">
    <source>
        <dbReference type="EMBL" id="GKV05332.1"/>
    </source>
</evidence>